<organism evidence="11 12">
    <name type="scientific">Glaciecola siphonariae</name>
    <dbReference type="NCBI Taxonomy" id="521012"/>
    <lineage>
        <taxon>Bacteria</taxon>
        <taxon>Pseudomonadati</taxon>
        <taxon>Pseudomonadota</taxon>
        <taxon>Gammaproteobacteria</taxon>
        <taxon>Alteromonadales</taxon>
        <taxon>Alteromonadaceae</taxon>
        <taxon>Glaciecola</taxon>
    </lineage>
</organism>
<keyword evidence="5 9" id="KW-0812">Transmembrane</keyword>
<keyword evidence="6 9" id="KW-1133">Transmembrane helix</keyword>
<dbReference type="InterPro" id="IPR007387">
    <property type="entry name" value="TRAP_DctQ"/>
</dbReference>
<evidence type="ECO:0000256" key="5">
    <source>
        <dbReference type="ARBA" id="ARBA00022692"/>
    </source>
</evidence>
<comment type="caution">
    <text evidence="11">The sequence shown here is derived from an EMBL/GenBank/DDBJ whole genome shotgun (WGS) entry which is preliminary data.</text>
</comment>
<feature type="transmembrane region" description="Helical" evidence="9">
    <location>
        <begin position="131"/>
        <end position="150"/>
    </location>
</feature>
<dbReference type="EMBL" id="JBHSGU010000002">
    <property type="protein sequence ID" value="MFC4700225.1"/>
    <property type="molecule type" value="Genomic_DNA"/>
</dbReference>
<evidence type="ECO:0000313" key="11">
    <source>
        <dbReference type="EMBL" id="MFC4700225.1"/>
    </source>
</evidence>
<feature type="domain" description="Tripartite ATP-independent periplasmic transporters DctQ component" evidence="10">
    <location>
        <begin position="27"/>
        <end position="155"/>
    </location>
</feature>
<evidence type="ECO:0000256" key="1">
    <source>
        <dbReference type="ARBA" id="ARBA00004429"/>
    </source>
</evidence>
<feature type="transmembrane region" description="Helical" evidence="9">
    <location>
        <begin position="50"/>
        <end position="68"/>
    </location>
</feature>
<dbReference type="Pfam" id="PF04290">
    <property type="entry name" value="DctQ"/>
    <property type="match status" value="1"/>
</dbReference>
<dbReference type="InterPro" id="IPR055348">
    <property type="entry name" value="DctQ"/>
</dbReference>
<keyword evidence="7 9" id="KW-0472">Membrane</keyword>
<evidence type="ECO:0000256" key="8">
    <source>
        <dbReference type="ARBA" id="ARBA00038436"/>
    </source>
</evidence>
<keyword evidence="2 9" id="KW-0813">Transport</keyword>
<reference evidence="12" key="1">
    <citation type="journal article" date="2019" name="Int. J. Syst. Evol. Microbiol.">
        <title>The Global Catalogue of Microorganisms (GCM) 10K type strain sequencing project: providing services to taxonomists for standard genome sequencing and annotation.</title>
        <authorList>
            <consortium name="The Broad Institute Genomics Platform"/>
            <consortium name="The Broad Institute Genome Sequencing Center for Infectious Disease"/>
            <person name="Wu L."/>
            <person name="Ma J."/>
        </authorList>
    </citation>
    <scope>NUCLEOTIDE SEQUENCE [LARGE SCALE GENOMIC DNA]</scope>
    <source>
        <strain evidence="12">KACC 12507</strain>
    </source>
</reference>
<evidence type="ECO:0000256" key="4">
    <source>
        <dbReference type="ARBA" id="ARBA00022519"/>
    </source>
</evidence>
<dbReference type="RefSeq" id="WP_382407459.1">
    <property type="nucleotide sequence ID" value="NZ_JBHSGU010000002.1"/>
</dbReference>
<keyword evidence="4 9" id="KW-0997">Cell inner membrane</keyword>
<keyword evidence="3" id="KW-1003">Cell membrane</keyword>
<gene>
    <name evidence="11" type="ORF">ACFO4O_08665</name>
</gene>
<evidence type="ECO:0000313" key="12">
    <source>
        <dbReference type="Proteomes" id="UP001595897"/>
    </source>
</evidence>
<sequence>MNVYKSFLNVLDTLLNRFLQSLLVIVTAVVTWQVFSRYVLNAPSSFTEELARFLLIWITLLGCVYAYRHNSHLGLDMIYTQASLTYRKWMYRFIHICVVSFAICVMMIGGFSLMNMTEQLGQSSPVMGIDISLVYSVVPLSGVLILLYAIDALIEPNYEIVAHDEFAHTAMADESIDKQSEMTNANNKDKQ</sequence>
<evidence type="ECO:0000259" key="10">
    <source>
        <dbReference type="Pfam" id="PF04290"/>
    </source>
</evidence>
<evidence type="ECO:0000256" key="3">
    <source>
        <dbReference type="ARBA" id="ARBA00022475"/>
    </source>
</evidence>
<evidence type="ECO:0000256" key="2">
    <source>
        <dbReference type="ARBA" id="ARBA00022448"/>
    </source>
</evidence>
<dbReference type="Proteomes" id="UP001595897">
    <property type="component" value="Unassembled WGS sequence"/>
</dbReference>
<proteinExistence type="inferred from homology"/>
<evidence type="ECO:0000256" key="7">
    <source>
        <dbReference type="ARBA" id="ARBA00023136"/>
    </source>
</evidence>
<keyword evidence="12" id="KW-1185">Reference proteome</keyword>
<evidence type="ECO:0000256" key="6">
    <source>
        <dbReference type="ARBA" id="ARBA00022989"/>
    </source>
</evidence>
<feature type="transmembrane region" description="Helical" evidence="9">
    <location>
        <begin position="14"/>
        <end position="35"/>
    </location>
</feature>
<name>A0ABV9LX66_9ALTE</name>
<comment type="function">
    <text evidence="9">Part of the tripartite ATP-independent periplasmic (TRAP) transport system.</text>
</comment>
<evidence type="ECO:0000256" key="9">
    <source>
        <dbReference type="RuleBase" id="RU369079"/>
    </source>
</evidence>
<dbReference type="PANTHER" id="PTHR35011:SF2">
    <property type="entry name" value="2,3-DIKETO-L-GULONATE TRAP TRANSPORTER SMALL PERMEASE PROTEIN YIAM"/>
    <property type="match status" value="1"/>
</dbReference>
<comment type="subunit">
    <text evidence="9">The complex comprises the extracytoplasmic solute receptor protein and the two transmembrane proteins.</text>
</comment>
<comment type="subcellular location">
    <subcellularLocation>
        <location evidence="1 9">Cell inner membrane</location>
        <topology evidence="1 9">Multi-pass membrane protein</topology>
    </subcellularLocation>
</comment>
<feature type="transmembrane region" description="Helical" evidence="9">
    <location>
        <begin position="89"/>
        <end position="111"/>
    </location>
</feature>
<comment type="similarity">
    <text evidence="8 9">Belongs to the TRAP transporter small permease family.</text>
</comment>
<protein>
    <recommendedName>
        <fullName evidence="9">TRAP transporter small permease protein</fullName>
    </recommendedName>
</protein>
<dbReference type="PANTHER" id="PTHR35011">
    <property type="entry name" value="2,3-DIKETO-L-GULONATE TRAP TRANSPORTER SMALL PERMEASE PROTEIN YIAM"/>
    <property type="match status" value="1"/>
</dbReference>
<accession>A0ABV9LX66</accession>